<dbReference type="Proteomes" id="UP001190700">
    <property type="component" value="Unassembled WGS sequence"/>
</dbReference>
<accession>A0AAE0ENP1</accession>
<organism evidence="2 3">
    <name type="scientific">Cymbomonas tetramitiformis</name>
    <dbReference type="NCBI Taxonomy" id="36881"/>
    <lineage>
        <taxon>Eukaryota</taxon>
        <taxon>Viridiplantae</taxon>
        <taxon>Chlorophyta</taxon>
        <taxon>Pyramimonadophyceae</taxon>
        <taxon>Pyramimonadales</taxon>
        <taxon>Pyramimonadaceae</taxon>
        <taxon>Cymbomonas</taxon>
    </lineage>
</organism>
<dbReference type="EMBL" id="LGRX02035391">
    <property type="protein sequence ID" value="KAK3235011.1"/>
    <property type="molecule type" value="Genomic_DNA"/>
</dbReference>
<keyword evidence="1" id="KW-1133">Transmembrane helix</keyword>
<sequence length="117" mass="13194">MKKDDRSVSFVDHVRDSTLGYKLAYTGTVTSAFLIAIVSILLGAWILPRWTEYRLRHYNMVISEDSSAFDVWESNHPNISNATEVLPLTPSSSCLGASFFLSARTTSQFRSSRLERT</sequence>
<name>A0AAE0ENP1_9CHLO</name>
<dbReference type="AlphaFoldDB" id="A0AAE0ENP1"/>
<feature type="transmembrane region" description="Helical" evidence="1">
    <location>
        <begin position="23"/>
        <end position="47"/>
    </location>
</feature>
<comment type="caution">
    <text evidence="2">The sequence shown here is derived from an EMBL/GenBank/DDBJ whole genome shotgun (WGS) entry which is preliminary data.</text>
</comment>
<evidence type="ECO:0000313" key="3">
    <source>
        <dbReference type="Proteomes" id="UP001190700"/>
    </source>
</evidence>
<keyword evidence="1" id="KW-0472">Membrane</keyword>
<proteinExistence type="predicted"/>
<keyword evidence="3" id="KW-1185">Reference proteome</keyword>
<gene>
    <name evidence="2" type="ORF">CYMTET_54764</name>
</gene>
<reference evidence="2 3" key="1">
    <citation type="journal article" date="2015" name="Genome Biol. Evol.">
        <title>Comparative Genomics of a Bacterivorous Green Alga Reveals Evolutionary Causalities and Consequences of Phago-Mixotrophic Mode of Nutrition.</title>
        <authorList>
            <person name="Burns J.A."/>
            <person name="Paasch A."/>
            <person name="Narechania A."/>
            <person name="Kim E."/>
        </authorList>
    </citation>
    <scope>NUCLEOTIDE SEQUENCE [LARGE SCALE GENOMIC DNA]</scope>
    <source>
        <strain evidence="2 3">PLY_AMNH</strain>
    </source>
</reference>
<protein>
    <submittedName>
        <fullName evidence="2">Uncharacterized protein</fullName>
    </submittedName>
</protein>
<evidence type="ECO:0000313" key="2">
    <source>
        <dbReference type="EMBL" id="KAK3235011.1"/>
    </source>
</evidence>
<evidence type="ECO:0000256" key="1">
    <source>
        <dbReference type="SAM" id="Phobius"/>
    </source>
</evidence>
<keyword evidence="1" id="KW-0812">Transmembrane</keyword>